<dbReference type="GO" id="GO:0005737">
    <property type="term" value="C:cytoplasm"/>
    <property type="evidence" value="ECO:0007669"/>
    <property type="project" value="TreeGrafter"/>
</dbReference>
<evidence type="ECO:0000259" key="3">
    <source>
        <dbReference type="SMART" id="SM00460"/>
    </source>
</evidence>
<evidence type="ECO:0000256" key="1">
    <source>
        <dbReference type="SAM" id="MobiDB-lite"/>
    </source>
</evidence>
<name>A0A4Q7PP55_9FIRM</name>
<keyword evidence="5" id="KW-1185">Reference proteome</keyword>
<sequence>MKRRWRLILACCLCSLALCGCSAGSLGERFGYGLSWMWAELAPEYATYPDAESGGNGSHDHTDTPDAAEGQPVPGQESLPGRAGQERLARQAAAELVQSVVQPGSSQYEQEKAVHDELIRRIKYDSRENLPDVSHTAYGALVLGTGVCDAYAYAFAMCMDSLGITNRIVTGTAQNGESAQPHAWNMVQLDGEWYHVDVTWDDTEGEWVSYEYFNITTEAISRTHRDFEAPAATAETYNYYLRTGLLATDETLFVSKAQSLLEEGKREITLYCRDFQPDQALVETFIWDYCGSYAMNWSFGGYIYTVTITLQ</sequence>
<dbReference type="SMART" id="SM00460">
    <property type="entry name" value="TGc"/>
    <property type="match status" value="1"/>
</dbReference>
<organism evidence="4 5">
    <name type="scientific">Cuneatibacter caecimuris</name>
    <dbReference type="NCBI Taxonomy" id="1796618"/>
    <lineage>
        <taxon>Bacteria</taxon>
        <taxon>Bacillati</taxon>
        <taxon>Bacillota</taxon>
        <taxon>Clostridia</taxon>
        <taxon>Lachnospirales</taxon>
        <taxon>Lachnospiraceae</taxon>
        <taxon>Cuneatibacter</taxon>
    </lineage>
</organism>
<evidence type="ECO:0000313" key="5">
    <source>
        <dbReference type="Proteomes" id="UP000292927"/>
    </source>
</evidence>
<proteinExistence type="predicted"/>
<comment type="caution">
    <text evidence="4">The sequence shown here is derived from an EMBL/GenBank/DDBJ whole genome shotgun (WGS) entry which is preliminary data.</text>
</comment>
<dbReference type="InterPro" id="IPR038765">
    <property type="entry name" value="Papain-like_cys_pep_sf"/>
</dbReference>
<feature type="region of interest" description="Disordered" evidence="1">
    <location>
        <begin position="49"/>
        <end position="85"/>
    </location>
</feature>
<feature type="domain" description="Transglutaminase-like" evidence="3">
    <location>
        <begin position="140"/>
        <end position="200"/>
    </location>
</feature>
<dbReference type="AlphaFoldDB" id="A0A4Q7PP55"/>
<accession>A0A4Q7PP55</accession>
<protein>
    <submittedName>
        <fullName evidence="4">Transglutaminase superfamily protein</fullName>
    </submittedName>
</protein>
<feature type="signal peptide" evidence="2">
    <location>
        <begin position="1"/>
        <end position="23"/>
    </location>
</feature>
<dbReference type="SUPFAM" id="SSF54001">
    <property type="entry name" value="Cysteine proteinases"/>
    <property type="match status" value="1"/>
</dbReference>
<dbReference type="PROSITE" id="PS51257">
    <property type="entry name" value="PROKAR_LIPOPROTEIN"/>
    <property type="match status" value="1"/>
</dbReference>
<keyword evidence="2" id="KW-0732">Signal</keyword>
<dbReference type="OrthoDB" id="9788327at2"/>
<dbReference type="Pfam" id="PF01841">
    <property type="entry name" value="Transglut_core"/>
    <property type="match status" value="1"/>
</dbReference>
<reference evidence="4 5" key="1">
    <citation type="submission" date="2019-02" db="EMBL/GenBank/DDBJ databases">
        <title>Genomic Encyclopedia of Type Strains, Phase IV (KMG-IV): sequencing the most valuable type-strain genomes for metagenomic binning, comparative biology and taxonomic classification.</title>
        <authorList>
            <person name="Goeker M."/>
        </authorList>
    </citation>
    <scope>NUCLEOTIDE SEQUENCE [LARGE SCALE GENOMIC DNA]</scope>
    <source>
        <strain evidence="4 5">DSM 29486</strain>
    </source>
</reference>
<dbReference type="PANTHER" id="PTHR46333">
    <property type="entry name" value="CYTOKINESIS PROTEIN 3"/>
    <property type="match status" value="1"/>
</dbReference>
<evidence type="ECO:0000256" key="2">
    <source>
        <dbReference type="SAM" id="SignalP"/>
    </source>
</evidence>
<dbReference type="Proteomes" id="UP000292927">
    <property type="component" value="Unassembled WGS sequence"/>
</dbReference>
<dbReference type="PANTHER" id="PTHR46333:SF2">
    <property type="entry name" value="CYTOKINESIS PROTEIN 3"/>
    <property type="match status" value="1"/>
</dbReference>
<dbReference type="RefSeq" id="WP_130433275.1">
    <property type="nucleotide sequence ID" value="NZ_SGXF01000001.1"/>
</dbReference>
<dbReference type="InterPro" id="IPR002931">
    <property type="entry name" value="Transglutaminase-like"/>
</dbReference>
<dbReference type="Gene3D" id="3.10.620.30">
    <property type="match status" value="1"/>
</dbReference>
<evidence type="ECO:0000313" key="4">
    <source>
        <dbReference type="EMBL" id="RZT02684.1"/>
    </source>
</evidence>
<dbReference type="EMBL" id="SGXF01000001">
    <property type="protein sequence ID" value="RZT02684.1"/>
    <property type="molecule type" value="Genomic_DNA"/>
</dbReference>
<gene>
    <name evidence="4" type="ORF">EV209_0808</name>
</gene>
<dbReference type="InterPro" id="IPR052557">
    <property type="entry name" value="CAP/Cytokinesis_protein"/>
</dbReference>
<feature type="chain" id="PRO_5020452884" evidence="2">
    <location>
        <begin position="24"/>
        <end position="311"/>
    </location>
</feature>